<proteinExistence type="predicted"/>
<name>A0A2S0NJY7_9MOLU</name>
<protein>
    <recommendedName>
        <fullName evidence="2">DeoR-like transcriptional repressor C-terminal sensor domain-containing protein</fullName>
    </recommendedName>
</protein>
<dbReference type="RefSeq" id="WP_303662653.1">
    <property type="nucleotide sequence ID" value="NZ_CP027019.1"/>
</dbReference>
<dbReference type="SMART" id="SM01134">
    <property type="entry name" value="DeoRC"/>
    <property type="match status" value="1"/>
</dbReference>
<dbReference type="PANTHER" id="PTHR30363">
    <property type="entry name" value="HTH-TYPE TRANSCRIPTIONAL REGULATOR SRLR-RELATED"/>
    <property type="match status" value="1"/>
</dbReference>
<reference evidence="4" key="1">
    <citation type="submission" date="2018-02" db="EMBL/GenBank/DDBJ databases">
        <title>Firefly genomes illuminate parallel origins of bioluminescence in beetles.</title>
        <authorList>
            <person name="Fallon T.R."/>
            <person name="Lower S.E.S."/>
            <person name="Behringer M."/>
            <person name="Weng J.-K."/>
        </authorList>
    </citation>
    <scope>NUCLEOTIDE SEQUENCE [LARGE SCALE GENOMIC DNA]</scope>
</reference>
<dbReference type="Pfam" id="PF00455">
    <property type="entry name" value="DeoRC"/>
    <property type="match status" value="1"/>
</dbReference>
<evidence type="ECO:0000259" key="2">
    <source>
        <dbReference type="Pfam" id="PF00455"/>
    </source>
</evidence>
<dbReference type="PANTHER" id="PTHR30363:SF4">
    <property type="entry name" value="GLYCEROL-3-PHOSPHATE REGULON REPRESSOR"/>
    <property type="match status" value="1"/>
</dbReference>
<evidence type="ECO:0000313" key="3">
    <source>
        <dbReference type="EMBL" id="AVP49327.1"/>
    </source>
</evidence>
<organism evidence="3 4">
    <name type="scientific">Williamsoniiplasma luminosum</name>
    <dbReference type="NCBI Taxonomy" id="214888"/>
    <lineage>
        <taxon>Bacteria</taxon>
        <taxon>Bacillati</taxon>
        <taxon>Mycoplasmatota</taxon>
        <taxon>Mollicutes</taxon>
        <taxon>Entomoplasmatales</taxon>
        <taxon>Williamsoniiplasma</taxon>
    </lineage>
</organism>
<dbReference type="SUPFAM" id="SSF100950">
    <property type="entry name" value="NagB/RpiA/CoA transferase-like"/>
    <property type="match status" value="1"/>
</dbReference>
<gene>
    <name evidence="3" type="ORF">C5T88_01895</name>
</gene>
<sequence>MNKIERRNAVVEVLKKRQQMSLKEYFTLTLEAGIVNITARRDLAFFEKEHLISLKTGLIKYIGNYQIEKTRNEQINLNHATKNAIGKYVASLLKGDDIIYVDPGTTNELFVKNIKTPIKQLVTSGLHIFNQARRNPKIKEIILIGGELKTSTGSFVGEYTLKTIEQMCYFDKGIFTANSVDENLNFYNNNQLEGEVYQAALKKSHQKFALIDPNKFKIKGDYYKVGDINTFDFFVTSAQMPKKITDQIAPEKLKITQ</sequence>
<dbReference type="AlphaFoldDB" id="A0A2S0NJY7"/>
<feature type="domain" description="DeoR-like transcriptional repressor C-terminal sensor" evidence="2">
    <location>
        <begin position="78"/>
        <end position="237"/>
    </location>
</feature>
<dbReference type="InterPro" id="IPR037171">
    <property type="entry name" value="NagB/RpiA_transferase-like"/>
</dbReference>
<accession>A0A2S0NJY7</accession>
<evidence type="ECO:0000256" key="1">
    <source>
        <dbReference type="ARBA" id="ARBA00022491"/>
    </source>
</evidence>
<dbReference type="InterPro" id="IPR050313">
    <property type="entry name" value="Carb_Metab_HTH_regulators"/>
</dbReference>
<evidence type="ECO:0000313" key="4">
    <source>
        <dbReference type="Proteomes" id="UP000239250"/>
    </source>
</evidence>
<dbReference type="InterPro" id="IPR014036">
    <property type="entry name" value="DeoR-like_C"/>
</dbReference>
<dbReference type="Proteomes" id="UP000239250">
    <property type="component" value="Chromosome"/>
</dbReference>
<keyword evidence="1" id="KW-0678">Repressor</keyword>
<dbReference type="EMBL" id="CP027019">
    <property type="protein sequence ID" value="AVP49327.1"/>
    <property type="molecule type" value="Genomic_DNA"/>
</dbReference>